<gene>
    <name evidence="1" type="ORF">BJL90_15940</name>
    <name evidence="2" type="ORF">CLFO_21330</name>
</gene>
<reference evidence="1 3" key="1">
    <citation type="submission" date="2016-10" db="EMBL/GenBank/DDBJ databases">
        <title>Complete Genome Sequence of Acetogen Clostridium formicoaceticum ATCC 27076.</title>
        <authorList>
            <person name="Bao T."/>
            <person name="Cheng C."/>
            <person name="Zhao J."/>
            <person name="Yang S.-T."/>
            <person name="Wang J."/>
            <person name="Wang M."/>
        </authorList>
    </citation>
    <scope>NUCLEOTIDE SEQUENCE [LARGE SCALE GENOMIC DNA]</scope>
    <source>
        <strain evidence="1 3">ATCC 27076</strain>
    </source>
</reference>
<reference evidence="2 4" key="2">
    <citation type="submission" date="2017-03" db="EMBL/GenBank/DDBJ databases">
        <title>Complete sequence of Clostridium formicaceticum DSM 92.</title>
        <authorList>
            <person name="Poehlein A."/>
            <person name="Karl M."/>
            <person name="Bengelsdorf F.R."/>
            <person name="Duerre P."/>
            <person name="Daniel R."/>
        </authorList>
    </citation>
    <scope>NUCLEOTIDE SEQUENCE [LARGE SCALE GENOMIC DNA]</scope>
    <source>
        <strain evidence="2 4">DSM 92</strain>
    </source>
</reference>
<dbReference type="Proteomes" id="UP000177894">
    <property type="component" value="Chromosome"/>
</dbReference>
<sequence>MKTKTKTIIKTIYIANDGSEFNSEEDCLYYEEEKKQENLEKEVDEKLGIKTHADFPAMLNLRHNHEYKLFLIKNEEDLDLFVKVYEYWFTQLERYWQVNKETFVYPEVLCILDFPQGGDEHRLYKISQLCSQFNSFVNEITVRVEEKI</sequence>
<dbReference type="RefSeq" id="WP_070970216.1">
    <property type="nucleotide sequence ID" value="NZ_CP017603.1"/>
</dbReference>
<evidence type="ECO:0000313" key="3">
    <source>
        <dbReference type="Proteomes" id="UP000177894"/>
    </source>
</evidence>
<dbReference type="EMBL" id="CP020559">
    <property type="protein sequence ID" value="ARE87733.1"/>
    <property type="molecule type" value="Genomic_DNA"/>
</dbReference>
<dbReference type="KEGG" id="cfm:BJL90_15940"/>
<evidence type="ECO:0000313" key="2">
    <source>
        <dbReference type="EMBL" id="ARE87733.1"/>
    </source>
</evidence>
<dbReference type="AlphaFoldDB" id="A0AAC9WGB0"/>
<dbReference type="Proteomes" id="UP000192478">
    <property type="component" value="Chromosome"/>
</dbReference>
<dbReference type="EMBL" id="CP017603">
    <property type="protein sequence ID" value="AOY77208.1"/>
    <property type="molecule type" value="Genomic_DNA"/>
</dbReference>
<accession>A0AAC9WGB0</accession>
<evidence type="ECO:0000313" key="1">
    <source>
        <dbReference type="EMBL" id="AOY77208.1"/>
    </source>
</evidence>
<keyword evidence="3" id="KW-1185">Reference proteome</keyword>
<evidence type="ECO:0000313" key="4">
    <source>
        <dbReference type="Proteomes" id="UP000192478"/>
    </source>
</evidence>
<proteinExistence type="predicted"/>
<protein>
    <submittedName>
        <fullName evidence="2">Uncharacterized protein</fullName>
    </submittedName>
</protein>
<organism evidence="2 4">
    <name type="scientific">Clostridium formicaceticum</name>
    <dbReference type="NCBI Taxonomy" id="1497"/>
    <lineage>
        <taxon>Bacteria</taxon>
        <taxon>Bacillati</taxon>
        <taxon>Bacillota</taxon>
        <taxon>Clostridia</taxon>
        <taxon>Eubacteriales</taxon>
        <taxon>Clostridiaceae</taxon>
        <taxon>Clostridium</taxon>
    </lineage>
</organism>
<name>A0AAC9WGB0_9CLOT</name>